<evidence type="ECO:0000313" key="3">
    <source>
        <dbReference type="Proteomes" id="UP000093757"/>
    </source>
</evidence>
<evidence type="ECO:0000313" key="2">
    <source>
        <dbReference type="EMBL" id="OBS01434.1"/>
    </source>
</evidence>
<sequence length="86" mass="8990">MTLRKFVPRLVAGVIGAAVLVGGTGVAGADPDDATPVIIDELQIVVPPLAQDPRLLNPAEKHGANEWGGTGMYCQNAHVKCQKQGF</sequence>
<name>A0A1A6BGS6_MYCGO</name>
<feature type="signal peptide" evidence="1">
    <location>
        <begin position="1"/>
        <end position="29"/>
    </location>
</feature>
<proteinExistence type="predicted"/>
<keyword evidence="1" id="KW-0732">Signal</keyword>
<evidence type="ECO:0000256" key="1">
    <source>
        <dbReference type="SAM" id="SignalP"/>
    </source>
</evidence>
<feature type="chain" id="PRO_5008342868" evidence="1">
    <location>
        <begin position="30"/>
        <end position="86"/>
    </location>
</feature>
<protein>
    <submittedName>
        <fullName evidence="2">Uncharacterized protein</fullName>
    </submittedName>
</protein>
<dbReference type="EMBL" id="MAEM01000284">
    <property type="protein sequence ID" value="OBS01434.1"/>
    <property type="molecule type" value="Genomic_DNA"/>
</dbReference>
<gene>
    <name evidence="2" type="ORF">A9W98_20155</name>
</gene>
<comment type="caution">
    <text evidence="2">The sequence shown here is derived from an EMBL/GenBank/DDBJ whole genome shotgun (WGS) entry which is preliminary data.</text>
</comment>
<accession>A0A1A6BGS6</accession>
<dbReference type="Proteomes" id="UP000093757">
    <property type="component" value="Unassembled WGS sequence"/>
</dbReference>
<dbReference type="AlphaFoldDB" id="A0A1A6BGS6"/>
<reference evidence="2 3" key="1">
    <citation type="submission" date="2016-06" db="EMBL/GenBank/DDBJ databases">
        <authorList>
            <person name="Kjaerup R.B."/>
            <person name="Dalgaard T.S."/>
            <person name="Juul-Madsen H.R."/>
        </authorList>
    </citation>
    <scope>NUCLEOTIDE SEQUENCE [LARGE SCALE GENOMIC DNA]</scope>
    <source>
        <strain evidence="2 3">1245752.6</strain>
    </source>
</reference>
<organism evidence="2 3">
    <name type="scientific">Mycobacterium gordonae</name>
    <dbReference type="NCBI Taxonomy" id="1778"/>
    <lineage>
        <taxon>Bacteria</taxon>
        <taxon>Bacillati</taxon>
        <taxon>Actinomycetota</taxon>
        <taxon>Actinomycetes</taxon>
        <taxon>Mycobacteriales</taxon>
        <taxon>Mycobacteriaceae</taxon>
        <taxon>Mycobacterium</taxon>
    </lineage>
</organism>